<organism evidence="1 2">
    <name type="scientific">Pseudooceanicola sediminis</name>
    <dbReference type="NCBI Taxonomy" id="2211117"/>
    <lineage>
        <taxon>Bacteria</taxon>
        <taxon>Pseudomonadati</taxon>
        <taxon>Pseudomonadota</taxon>
        <taxon>Alphaproteobacteria</taxon>
        <taxon>Rhodobacterales</taxon>
        <taxon>Paracoccaceae</taxon>
        <taxon>Pseudooceanicola</taxon>
    </lineage>
</organism>
<evidence type="ECO:0000313" key="1">
    <source>
        <dbReference type="EMBL" id="RII38254.1"/>
    </source>
</evidence>
<dbReference type="Proteomes" id="UP000265848">
    <property type="component" value="Unassembled WGS sequence"/>
</dbReference>
<evidence type="ECO:0000313" key="2">
    <source>
        <dbReference type="Proteomes" id="UP000265848"/>
    </source>
</evidence>
<dbReference type="Gene3D" id="2.30.30.830">
    <property type="match status" value="1"/>
</dbReference>
<gene>
    <name evidence="1" type="ORF">DL237_13710</name>
</gene>
<sequence>MANIPRVVANNATQADQLDLAEVALLGTIVGPRGPQALLRMGSGRIRKVSAGDRLGLGFTRVLAIGNGQLQLASGGTVQTLTIPGS</sequence>
<accession>A0A399IZ65</accession>
<proteinExistence type="predicted"/>
<name>A0A399IZ65_9RHOB</name>
<dbReference type="OrthoDB" id="7652383at2"/>
<protein>
    <submittedName>
        <fullName evidence="1">Amidophosphoribosyltransferase</fullName>
    </submittedName>
</protein>
<comment type="caution">
    <text evidence="1">The sequence shown here is derived from an EMBL/GenBank/DDBJ whole genome shotgun (WGS) entry which is preliminary data.</text>
</comment>
<keyword evidence="1" id="KW-0808">Transferase</keyword>
<dbReference type="EMBL" id="QWJJ01000011">
    <property type="protein sequence ID" value="RII38254.1"/>
    <property type="molecule type" value="Genomic_DNA"/>
</dbReference>
<dbReference type="GO" id="GO:0016757">
    <property type="term" value="F:glycosyltransferase activity"/>
    <property type="evidence" value="ECO:0007669"/>
    <property type="project" value="UniProtKB-KW"/>
</dbReference>
<reference evidence="1 2" key="1">
    <citation type="submission" date="2018-08" db="EMBL/GenBank/DDBJ databases">
        <title>Pseudooceanicola sediminis CY03 in the family Rhodobacteracea.</title>
        <authorList>
            <person name="Zhang Y.-J."/>
        </authorList>
    </citation>
    <scope>NUCLEOTIDE SEQUENCE [LARGE SCALE GENOMIC DNA]</scope>
    <source>
        <strain evidence="1 2">CY03</strain>
    </source>
</reference>
<keyword evidence="2" id="KW-1185">Reference proteome</keyword>
<keyword evidence="1" id="KW-0328">Glycosyltransferase</keyword>
<dbReference type="RefSeq" id="WP_119399638.1">
    <property type="nucleotide sequence ID" value="NZ_QWJJ01000011.1"/>
</dbReference>
<dbReference type="AlphaFoldDB" id="A0A399IZ65"/>